<dbReference type="AlphaFoldDB" id="A0A644VMF7"/>
<evidence type="ECO:0000313" key="1">
    <source>
        <dbReference type="EMBL" id="MPL92516.1"/>
    </source>
</evidence>
<sequence length="47" mass="5191">MPPPEELFEEFLKGAGFLTVHQDAVSRNSTDAVALHFFVKCVPADTQ</sequence>
<comment type="caution">
    <text evidence="1">The sequence shown here is derived from an EMBL/GenBank/DDBJ whole genome shotgun (WGS) entry which is preliminary data.</text>
</comment>
<accession>A0A644VMF7</accession>
<protein>
    <submittedName>
        <fullName evidence="1">Uncharacterized protein</fullName>
    </submittedName>
</protein>
<name>A0A644VMF7_9ZZZZ</name>
<reference evidence="1" key="1">
    <citation type="submission" date="2019-08" db="EMBL/GenBank/DDBJ databases">
        <authorList>
            <person name="Kucharzyk K."/>
            <person name="Murdoch R.W."/>
            <person name="Higgins S."/>
            <person name="Loffler F."/>
        </authorList>
    </citation>
    <scope>NUCLEOTIDE SEQUENCE</scope>
</reference>
<gene>
    <name evidence="1" type="ORF">SDC9_38617</name>
</gene>
<proteinExistence type="predicted"/>
<dbReference type="EMBL" id="VSSQ01000360">
    <property type="protein sequence ID" value="MPL92516.1"/>
    <property type="molecule type" value="Genomic_DNA"/>
</dbReference>
<organism evidence="1">
    <name type="scientific">bioreactor metagenome</name>
    <dbReference type="NCBI Taxonomy" id="1076179"/>
    <lineage>
        <taxon>unclassified sequences</taxon>
        <taxon>metagenomes</taxon>
        <taxon>ecological metagenomes</taxon>
    </lineage>
</organism>